<sequence length="305" mass="34211">MMREAGLTYWTVMKSSYCAGAISISLRTGTQWSAEWAPLATLFLCMPRNRVAGHCTPMSASPVIRNRNQRPSGSLGLFVKAHIQFVDHHRPFGILMQLLLEKVSLPRRPEVGINQLHVVRQGMAGDERFDALIVRIQCQLGEQVVDGRCSLFHVISSPGDIPVFISSYGSGRRTQEFDAFGLMRRWPFVLCLQVICFQYRRMHIDRLAGTRPAFKSWSSWPPVSGLQRFCDTAVYKRYISRSCHEPVESATRLHKVCGGAFSASACSVPEKIRSLDAVYGLTTFLTALTSGSLIFMFEGLYFGCK</sequence>
<evidence type="ECO:0000313" key="3">
    <source>
        <dbReference type="Proteomes" id="UP000271817"/>
    </source>
</evidence>
<dbReference type="EMBL" id="RBTW01000014">
    <property type="protein sequence ID" value="RMU23296.1"/>
    <property type="molecule type" value="Genomic_DNA"/>
</dbReference>
<keyword evidence="1" id="KW-0812">Transmembrane</keyword>
<organism evidence="2 3">
    <name type="scientific">Pseudomonas amygdali pv. lachrymans</name>
    <name type="common">Pseudomonas syringae pv. lachrymans</name>
    <dbReference type="NCBI Taxonomy" id="53707"/>
    <lineage>
        <taxon>Bacteria</taxon>
        <taxon>Pseudomonadati</taxon>
        <taxon>Pseudomonadota</taxon>
        <taxon>Gammaproteobacteria</taxon>
        <taxon>Pseudomonadales</taxon>
        <taxon>Pseudomonadaceae</taxon>
        <taxon>Pseudomonas</taxon>
        <taxon>Pseudomonas amygdali</taxon>
    </lineage>
</organism>
<evidence type="ECO:0000256" key="1">
    <source>
        <dbReference type="SAM" id="Phobius"/>
    </source>
</evidence>
<gene>
    <name evidence="2" type="ORF">ALP33_05675</name>
</gene>
<proteinExistence type="predicted"/>
<dbReference type="Proteomes" id="UP000271817">
    <property type="component" value="Unassembled WGS sequence"/>
</dbReference>
<feature type="transmembrane region" description="Helical" evidence="1">
    <location>
        <begin position="277"/>
        <end position="302"/>
    </location>
</feature>
<comment type="caution">
    <text evidence="2">The sequence shown here is derived from an EMBL/GenBank/DDBJ whole genome shotgun (WGS) entry which is preliminary data.</text>
</comment>
<reference evidence="2 3" key="1">
    <citation type="submission" date="2018-08" db="EMBL/GenBank/DDBJ databases">
        <title>Recombination of ecologically and evolutionarily significant loci maintains genetic cohesion in the Pseudomonas syringae species complex.</title>
        <authorList>
            <person name="Dillon M."/>
            <person name="Thakur S."/>
            <person name="Almeida R.N.D."/>
            <person name="Weir B.S."/>
            <person name="Guttman D.S."/>
        </authorList>
    </citation>
    <scope>NUCLEOTIDE SEQUENCE [LARGE SCALE GENOMIC DNA]</scope>
    <source>
        <strain evidence="2 3">ICMP 3402</strain>
    </source>
</reference>
<accession>A0AB37RBS5</accession>
<keyword evidence="1" id="KW-0472">Membrane</keyword>
<evidence type="ECO:0000313" key="2">
    <source>
        <dbReference type="EMBL" id="RMU23296.1"/>
    </source>
</evidence>
<name>A0AB37RBS5_PSEAV</name>
<protein>
    <submittedName>
        <fullName evidence="2">Uncharacterized protein</fullName>
    </submittedName>
</protein>
<keyword evidence="1" id="KW-1133">Transmembrane helix</keyword>
<dbReference type="AlphaFoldDB" id="A0AB37RBS5"/>